<dbReference type="InterPro" id="IPR053007">
    <property type="entry name" value="CYP450_monoxygenase_sec-met"/>
</dbReference>
<dbReference type="InterPro" id="IPR017972">
    <property type="entry name" value="Cyt_P450_CS"/>
</dbReference>
<evidence type="ECO:0000313" key="10">
    <source>
        <dbReference type="Proteomes" id="UP000813444"/>
    </source>
</evidence>
<dbReference type="PROSITE" id="PS00086">
    <property type="entry name" value="CYTOCHROME_P450"/>
    <property type="match status" value="1"/>
</dbReference>
<feature type="binding site" description="axial binding residue" evidence="7">
    <location>
        <position position="439"/>
    </location>
    <ligand>
        <name>heme</name>
        <dbReference type="ChEBI" id="CHEBI:30413"/>
    </ligand>
    <ligandPart>
        <name>Fe</name>
        <dbReference type="ChEBI" id="CHEBI:18248"/>
    </ligandPart>
</feature>
<evidence type="ECO:0000256" key="4">
    <source>
        <dbReference type="ARBA" id="ARBA00022723"/>
    </source>
</evidence>
<keyword evidence="10" id="KW-1185">Reference proteome</keyword>
<reference evidence="9" key="1">
    <citation type="journal article" date="2021" name="Nat. Commun.">
        <title>Genetic determinants of endophytism in the Arabidopsis root mycobiome.</title>
        <authorList>
            <person name="Mesny F."/>
            <person name="Miyauchi S."/>
            <person name="Thiergart T."/>
            <person name="Pickel B."/>
            <person name="Atanasova L."/>
            <person name="Karlsson M."/>
            <person name="Huettel B."/>
            <person name="Barry K.W."/>
            <person name="Haridas S."/>
            <person name="Chen C."/>
            <person name="Bauer D."/>
            <person name="Andreopoulos W."/>
            <person name="Pangilinan J."/>
            <person name="LaButti K."/>
            <person name="Riley R."/>
            <person name="Lipzen A."/>
            <person name="Clum A."/>
            <person name="Drula E."/>
            <person name="Henrissat B."/>
            <person name="Kohler A."/>
            <person name="Grigoriev I.V."/>
            <person name="Martin F.M."/>
            <person name="Hacquard S."/>
        </authorList>
    </citation>
    <scope>NUCLEOTIDE SEQUENCE</scope>
    <source>
        <strain evidence="9">MPI-CAGE-CH-0235</strain>
    </source>
</reference>
<comment type="pathway">
    <text evidence="2">Mycotoxin biosynthesis.</text>
</comment>
<dbReference type="CDD" id="cd11040">
    <property type="entry name" value="CYP7_CYP8-like"/>
    <property type="match status" value="1"/>
</dbReference>
<evidence type="ECO:0000256" key="3">
    <source>
        <dbReference type="ARBA" id="ARBA00010617"/>
    </source>
</evidence>
<dbReference type="GO" id="GO:0016705">
    <property type="term" value="F:oxidoreductase activity, acting on paired donors, with incorporation or reduction of molecular oxygen"/>
    <property type="evidence" value="ECO:0007669"/>
    <property type="project" value="InterPro"/>
</dbReference>
<dbReference type="GO" id="GO:0005506">
    <property type="term" value="F:iron ion binding"/>
    <property type="evidence" value="ECO:0007669"/>
    <property type="project" value="InterPro"/>
</dbReference>
<keyword evidence="4 7" id="KW-0479">Metal-binding</keyword>
<proteinExistence type="inferred from homology"/>
<evidence type="ECO:0000256" key="2">
    <source>
        <dbReference type="ARBA" id="ARBA00004685"/>
    </source>
</evidence>
<accession>A0A8K0WPQ3</accession>
<keyword evidence="8" id="KW-0560">Oxidoreductase</keyword>
<organism evidence="9 10">
    <name type="scientific">Stachybotrys elegans</name>
    <dbReference type="NCBI Taxonomy" id="80388"/>
    <lineage>
        <taxon>Eukaryota</taxon>
        <taxon>Fungi</taxon>
        <taxon>Dikarya</taxon>
        <taxon>Ascomycota</taxon>
        <taxon>Pezizomycotina</taxon>
        <taxon>Sordariomycetes</taxon>
        <taxon>Hypocreomycetidae</taxon>
        <taxon>Hypocreales</taxon>
        <taxon>Stachybotryaceae</taxon>
        <taxon>Stachybotrys</taxon>
    </lineage>
</organism>
<dbReference type="PRINTS" id="PR00465">
    <property type="entry name" value="EP450IV"/>
</dbReference>
<dbReference type="SUPFAM" id="SSF48264">
    <property type="entry name" value="Cytochrome P450"/>
    <property type="match status" value="1"/>
</dbReference>
<comment type="caution">
    <text evidence="9">The sequence shown here is derived from an EMBL/GenBank/DDBJ whole genome shotgun (WGS) entry which is preliminary data.</text>
</comment>
<dbReference type="EMBL" id="JAGPNK010000011">
    <property type="protein sequence ID" value="KAH7311472.1"/>
    <property type="molecule type" value="Genomic_DNA"/>
</dbReference>
<gene>
    <name evidence="9" type="ORF">B0I35DRAFT_438142</name>
</gene>
<dbReference type="PANTHER" id="PTHR47582">
    <property type="entry name" value="P450, PUTATIVE (EUROFUNG)-RELATED"/>
    <property type="match status" value="1"/>
</dbReference>
<comment type="cofactor">
    <cofactor evidence="1 7">
        <name>heme</name>
        <dbReference type="ChEBI" id="CHEBI:30413"/>
    </cofactor>
</comment>
<name>A0A8K0WPQ3_9HYPO</name>
<dbReference type="GO" id="GO:0004497">
    <property type="term" value="F:monooxygenase activity"/>
    <property type="evidence" value="ECO:0007669"/>
    <property type="project" value="UniProtKB-KW"/>
</dbReference>
<evidence type="ECO:0000256" key="8">
    <source>
        <dbReference type="RuleBase" id="RU000461"/>
    </source>
</evidence>
<evidence type="ECO:0000256" key="5">
    <source>
        <dbReference type="ARBA" id="ARBA00023004"/>
    </source>
</evidence>
<dbReference type="InterPro" id="IPR001128">
    <property type="entry name" value="Cyt_P450"/>
</dbReference>
<dbReference type="AlphaFoldDB" id="A0A8K0WPQ3"/>
<keyword evidence="5 7" id="KW-0408">Iron</keyword>
<dbReference type="InterPro" id="IPR036396">
    <property type="entry name" value="Cyt_P450_sf"/>
</dbReference>
<keyword evidence="7 8" id="KW-0349">Heme</keyword>
<evidence type="ECO:0000256" key="1">
    <source>
        <dbReference type="ARBA" id="ARBA00001971"/>
    </source>
</evidence>
<dbReference type="OrthoDB" id="1470350at2759"/>
<dbReference type="Gene3D" id="1.10.630.10">
    <property type="entry name" value="Cytochrome P450"/>
    <property type="match status" value="1"/>
</dbReference>
<keyword evidence="6 8" id="KW-0503">Monooxygenase</keyword>
<protein>
    <submittedName>
        <fullName evidence="9">Cytochrome P450</fullName>
    </submittedName>
</protein>
<dbReference type="Proteomes" id="UP000813444">
    <property type="component" value="Unassembled WGS sequence"/>
</dbReference>
<evidence type="ECO:0000256" key="7">
    <source>
        <dbReference type="PIRSR" id="PIRSR602403-1"/>
    </source>
</evidence>
<dbReference type="InterPro" id="IPR002403">
    <property type="entry name" value="Cyt_P450_E_grp-IV"/>
</dbReference>
<dbReference type="Pfam" id="PF00067">
    <property type="entry name" value="p450"/>
    <property type="match status" value="1"/>
</dbReference>
<comment type="similarity">
    <text evidence="3 8">Belongs to the cytochrome P450 family.</text>
</comment>
<dbReference type="GO" id="GO:0020037">
    <property type="term" value="F:heme binding"/>
    <property type="evidence" value="ECO:0007669"/>
    <property type="project" value="InterPro"/>
</dbReference>
<sequence length="528" mass="59414">MALSSAVLSLLRDHLIASSLAAGLAVILLAHVAVALAGRESKEPPALPQKVPFVGHLVSMLRYSHRYADMNFEDHALPAHTLSVLGGKLYIVNSPKLAEAVLRNRSLSFEPFVRDFMKGATNIDSRNMKIFESEEFSSQWIKILYASMTGSELLKLNVQAIRHFGKYMAKLPTDRGFEVENFYIWVRNTISNASTTSLYGSHNPLSDPRLVEAYWDFEADLHILMTQVFTSMTAPKAHQARLQLTKAFDEYYRREYDASNDVPRFTKDRMTMERKYGMSAAASGAIELAVIHGALFNTALTTYWLVTFIFNQPELVSQLREEVSSIVIDESDREKILQVNRIEKNCPLFMSCFRETQRCVFLGTLNRRVMADTDISDGRLTYTLRKGQNLQVPVGVLHKSRSIWGDDADEFVPDRFLDDEEIQTLPSGFLPFGGGKHICPGRNFASGEILGCAALLLLSYDMTAVDGGPVKVPETAEAWPTAAINKPAPDEDVGVLMKRRKGWEKVDWTVVDEMKEFRKPRTRAWSAL</sequence>
<evidence type="ECO:0000313" key="9">
    <source>
        <dbReference type="EMBL" id="KAH7311472.1"/>
    </source>
</evidence>
<evidence type="ECO:0000256" key="6">
    <source>
        <dbReference type="ARBA" id="ARBA00023033"/>
    </source>
</evidence>
<dbReference type="PANTHER" id="PTHR47582:SF1">
    <property type="entry name" value="P450, PUTATIVE (EUROFUNG)-RELATED"/>
    <property type="match status" value="1"/>
</dbReference>